<comment type="similarity">
    <text evidence="1">Belongs to the sulfur carrier protein TusA family.</text>
</comment>
<dbReference type="EMBL" id="LKCM01000387">
    <property type="protein sequence ID" value="KPQ41277.1"/>
    <property type="molecule type" value="Genomic_DNA"/>
</dbReference>
<sequence length="81" mass="9131">MLSDLKIDKEVDLKGNICPYNFVLAKQALHELSKGDVLKLVVDDPLAVTEVPRGMEADGHKIMSVKQINKTDWEIVIQKKE</sequence>
<dbReference type="AlphaFoldDB" id="A0A0P7ZCS4"/>
<accession>A0A0P7ZCS4</accession>
<comment type="caution">
    <text evidence="3">The sequence shown here is derived from an EMBL/GenBank/DDBJ whole genome shotgun (WGS) entry which is preliminary data.</text>
</comment>
<dbReference type="PANTHER" id="PTHR33279">
    <property type="entry name" value="SULFUR CARRIER PROTEIN YEDF-RELATED"/>
    <property type="match status" value="1"/>
</dbReference>
<evidence type="ECO:0000313" key="4">
    <source>
        <dbReference type="Proteomes" id="UP000050360"/>
    </source>
</evidence>
<feature type="domain" description="UPF0033" evidence="2">
    <location>
        <begin position="9"/>
        <end position="79"/>
    </location>
</feature>
<evidence type="ECO:0000259" key="2">
    <source>
        <dbReference type="Pfam" id="PF01206"/>
    </source>
</evidence>
<name>A0A0P7ZCS4_9EURY</name>
<proteinExistence type="inferred from homology"/>
<organism evidence="3 4">
    <name type="scientific">Candidatus Methanoperedens nitratireducens</name>
    <dbReference type="NCBI Taxonomy" id="1392998"/>
    <lineage>
        <taxon>Archaea</taxon>
        <taxon>Methanobacteriati</taxon>
        <taxon>Methanobacteriota</taxon>
        <taxon>Stenosarchaea group</taxon>
        <taxon>Methanomicrobia</taxon>
        <taxon>Methanosarcinales</taxon>
        <taxon>ANME-2 cluster</taxon>
        <taxon>Candidatus Methanoperedentaceae</taxon>
        <taxon>Candidatus Methanoperedens</taxon>
    </lineage>
</organism>
<dbReference type="Pfam" id="PF01206">
    <property type="entry name" value="TusA"/>
    <property type="match status" value="1"/>
</dbReference>
<dbReference type="SUPFAM" id="SSF64307">
    <property type="entry name" value="SirA-like"/>
    <property type="match status" value="1"/>
</dbReference>
<dbReference type="Gene3D" id="3.30.110.40">
    <property type="entry name" value="TusA-like domain"/>
    <property type="match status" value="1"/>
</dbReference>
<gene>
    <name evidence="3" type="ORF">MPEBLZ_04173</name>
</gene>
<protein>
    <submittedName>
        <fullName evidence="3">Transcriptional regulator</fullName>
    </submittedName>
</protein>
<dbReference type="CDD" id="cd00291">
    <property type="entry name" value="SirA_YedF_YeeD"/>
    <property type="match status" value="1"/>
</dbReference>
<dbReference type="InterPro" id="IPR036868">
    <property type="entry name" value="TusA-like_sf"/>
</dbReference>
<dbReference type="Proteomes" id="UP000050360">
    <property type="component" value="Unassembled WGS sequence"/>
</dbReference>
<evidence type="ECO:0000313" key="3">
    <source>
        <dbReference type="EMBL" id="KPQ41277.1"/>
    </source>
</evidence>
<reference evidence="3 4" key="1">
    <citation type="submission" date="2015-09" db="EMBL/GenBank/DDBJ databases">
        <title>A metagenomics-based metabolic model of nitrate-dependent anaerobic oxidation of methane by Methanoperedens-like archaea.</title>
        <authorList>
            <person name="Arshad A."/>
            <person name="Speth D.R."/>
            <person name="De Graaf R.M."/>
            <person name="Op Den Camp H.J."/>
            <person name="Jetten M.S."/>
            <person name="Welte C.U."/>
        </authorList>
    </citation>
    <scope>NUCLEOTIDE SEQUENCE [LARGE SCALE GENOMIC DNA]</scope>
</reference>
<evidence type="ECO:0000256" key="1">
    <source>
        <dbReference type="ARBA" id="ARBA00008984"/>
    </source>
</evidence>
<dbReference type="InterPro" id="IPR001455">
    <property type="entry name" value="TusA-like"/>
</dbReference>
<dbReference type="PANTHER" id="PTHR33279:SF6">
    <property type="entry name" value="SULFUR CARRIER PROTEIN YEDF-RELATED"/>
    <property type="match status" value="1"/>
</dbReference>